<evidence type="ECO:0000256" key="3">
    <source>
        <dbReference type="ARBA" id="ARBA00022737"/>
    </source>
</evidence>
<dbReference type="GO" id="GO:0010468">
    <property type="term" value="P:regulation of gene expression"/>
    <property type="evidence" value="ECO:0007669"/>
    <property type="project" value="InterPro"/>
</dbReference>
<dbReference type="PROSITE" id="PS50088">
    <property type="entry name" value="ANK_REPEAT"/>
    <property type="match status" value="8"/>
</dbReference>
<feature type="region of interest" description="Disordered" evidence="8">
    <location>
        <begin position="2591"/>
        <end position="2658"/>
    </location>
</feature>
<feature type="repeat" description="ANK" evidence="6">
    <location>
        <begin position="403"/>
        <end position="425"/>
    </location>
</feature>
<gene>
    <name evidence="10" type="primary">SCC2</name>
    <name evidence="10" type="ORF">O9K51_10722</name>
</gene>
<dbReference type="Pfam" id="PF12796">
    <property type="entry name" value="Ank_2"/>
    <property type="match status" value="3"/>
</dbReference>
<dbReference type="GO" id="GO:0071169">
    <property type="term" value="P:establishment of protein localization to chromatin"/>
    <property type="evidence" value="ECO:0007669"/>
    <property type="project" value="TreeGrafter"/>
</dbReference>
<feature type="compositionally biased region" description="Polar residues" evidence="8">
    <location>
        <begin position="1051"/>
        <end position="1065"/>
    </location>
</feature>
<dbReference type="PANTHER" id="PTHR21704:SF18">
    <property type="entry name" value="NIPPED-B-LIKE PROTEIN"/>
    <property type="match status" value="1"/>
</dbReference>
<comment type="caution">
    <text evidence="10">The sequence shown here is derived from an EMBL/GenBank/DDBJ whole genome shotgun (WGS) entry which is preliminary data.</text>
</comment>
<evidence type="ECO:0000256" key="5">
    <source>
        <dbReference type="ARBA" id="ARBA00023306"/>
    </source>
</evidence>
<keyword evidence="11" id="KW-1185">Reference proteome</keyword>
<evidence type="ECO:0000256" key="1">
    <source>
        <dbReference type="ARBA" id="ARBA00004123"/>
    </source>
</evidence>
<dbReference type="PANTHER" id="PTHR21704">
    <property type="entry name" value="NIPPED-B-LIKE PROTEIN DELANGIN SCC2-RELATED"/>
    <property type="match status" value="1"/>
</dbReference>
<accession>A0AB34FD58</accession>
<feature type="repeat" description="ANK" evidence="6">
    <location>
        <begin position="131"/>
        <end position="155"/>
    </location>
</feature>
<dbReference type="InterPro" id="IPR036770">
    <property type="entry name" value="Ankyrin_rpt-contain_sf"/>
</dbReference>
<dbReference type="Gene3D" id="1.25.40.20">
    <property type="entry name" value="Ankyrin repeat-containing domain"/>
    <property type="match status" value="3"/>
</dbReference>
<evidence type="ECO:0000256" key="8">
    <source>
        <dbReference type="SAM" id="MobiDB-lite"/>
    </source>
</evidence>
<feature type="repeat" description="ANK" evidence="6">
    <location>
        <begin position="97"/>
        <end position="122"/>
    </location>
</feature>
<dbReference type="InterPro" id="IPR011989">
    <property type="entry name" value="ARM-like"/>
</dbReference>
<dbReference type="InterPro" id="IPR033031">
    <property type="entry name" value="Scc2/Nipped-B"/>
</dbReference>
<dbReference type="CDD" id="cd23958">
    <property type="entry name" value="SCC2"/>
    <property type="match status" value="1"/>
</dbReference>
<evidence type="ECO:0000256" key="7">
    <source>
        <dbReference type="RuleBase" id="RU364107"/>
    </source>
</evidence>
<organism evidence="10 11">
    <name type="scientific">Purpureocillium lavendulum</name>
    <dbReference type="NCBI Taxonomy" id="1247861"/>
    <lineage>
        <taxon>Eukaryota</taxon>
        <taxon>Fungi</taxon>
        <taxon>Dikarya</taxon>
        <taxon>Ascomycota</taxon>
        <taxon>Pezizomycotina</taxon>
        <taxon>Sordariomycetes</taxon>
        <taxon>Hypocreomycetidae</taxon>
        <taxon>Hypocreales</taxon>
        <taxon>Ophiocordycipitaceae</taxon>
        <taxon>Purpureocillium</taxon>
    </lineage>
</organism>
<protein>
    <recommendedName>
        <fullName evidence="7">Sister chromatid cohesion protein</fullName>
    </recommendedName>
</protein>
<dbReference type="GO" id="GO:0061775">
    <property type="term" value="F:cohesin loader activity"/>
    <property type="evidence" value="ECO:0007669"/>
    <property type="project" value="InterPro"/>
</dbReference>
<dbReference type="InterPro" id="IPR026003">
    <property type="entry name" value="Cohesin_HEAT"/>
</dbReference>
<dbReference type="InterPro" id="IPR024986">
    <property type="entry name" value="Nipped-B_C"/>
</dbReference>
<feature type="repeat" description="ANK" evidence="6">
    <location>
        <begin position="267"/>
        <end position="293"/>
    </location>
</feature>
<feature type="repeat" description="ANK" evidence="6">
    <location>
        <begin position="335"/>
        <end position="359"/>
    </location>
</feature>
<evidence type="ECO:0000259" key="9">
    <source>
        <dbReference type="Pfam" id="PF12830"/>
    </source>
</evidence>
<dbReference type="SUPFAM" id="SSF48403">
    <property type="entry name" value="Ankyrin repeat"/>
    <property type="match status" value="1"/>
</dbReference>
<dbReference type="GO" id="GO:0090694">
    <property type="term" value="C:Scc2-Scc4 cohesin loading complex"/>
    <property type="evidence" value="ECO:0007669"/>
    <property type="project" value="TreeGrafter"/>
</dbReference>
<dbReference type="GO" id="GO:0034087">
    <property type="term" value="P:establishment of mitotic sister chromatid cohesion"/>
    <property type="evidence" value="ECO:0007669"/>
    <property type="project" value="TreeGrafter"/>
</dbReference>
<keyword evidence="6" id="KW-0040">ANK repeat</keyword>
<evidence type="ECO:0000313" key="11">
    <source>
        <dbReference type="Proteomes" id="UP001163105"/>
    </source>
</evidence>
<feature type="compositionally biased region" description="Basic and acidic residues" evidence="8">
    <location>
        <begin position="2591"/>
        <end position="2600"/>
    </location>
</feature>
<keyword evidence="3 7" id="KW-0677">Repeat</keyword>
<proteinExistence type="inferred from homology"/>
<dbReference type="Pfam" id="PF00023">
    <property type="entry name" value="Ank"/>
    <property type="match status" value="1"/>
</dbReference>
<dbReference type="SUPFAM" id="SSF53098">
    <property type="entry name" value="Ribonuclease H-like"/>
    <property type="match status" value="1"/>
</dbReference>
<dbReference type="Gene3D" id="1.25.10.10">
    <property type="entry name" value="Leucine-rich Repeat Variant"/>
    <property type="match status" value="1"/>
</dbReference>
<comment type="similarity">
    <text evidence="2 7">Belongs to the SCC2/Nipped-B family.</text>
</comment>
<feature type="repeat" description="ANK" evidence="6">
    <location>
        <begin position="233"/>
        <end position="257"/>
    </location>
</feature>
<feature type="repeat" description="ANK" evidence="6">
    <location>
        <begin position="165"/>
        <end position="198"/>
    </location>
</feature>
<evidence type="ECO:0000256" key="2">
    <source>
        <dbReference type="ARBA" id="ARBA00009252"/>
    </source>
</evidence>
<keyword evidence="4 7" id="KW-0539">Nucleus</keyword>
<dbReference type="PROSITE" id="PS50297">
    <property type="entry name" value="ANK_REP_REGION"/>
    <property type="match status" value="8"/>
</dbReference>
<dbReference type="EMBL" id="JAQHRD010000017">
    <property type="protein sequence ID" value="KAJ6436756.1"/>
    <property type="molecule type" value="Genomic_DNA"/>
</dbReference>
<dbReference type="GO" id="GO:1990414">
    <property type="term" value="P:replication-born double-strand break repair via sister chromatid exchange"/>
    <property type="evidence" value="ECO:0007669"/>
    <property type="project" value="TreeGrafter"/>
</dbReference>
<feature type="domain" description="Sister chromatid cohesion C-terminal" evidence="9">
    <location>
        <begin position="2248"/>
        <end position="2433"/>
    </location>
</feature>
<keyword evidence="5 7" id="KW-0131">Cell cycle</keyword>
<dbReference type="SMART" id="SM00248">
    <property type="entry name" value="ANK"/>
    <property type="match status" value="11"/>
</dbReference>
<name>A0AB34FD58_9HYPO</name>
<dbReference type="GO" id="GO:0140588">
    <property type="term" value="P:chromatin looping"/>
    <property type="evidence" value="ECO:0007669"/>
    <property type="project" value="InterPro"/>
</dbReference>
<comment type="subcellular location">
    <subcellularLocation>
        <location evidence="1 7">Nucleus</location>
    </subcellularLocation>
</comment>
<dbReference type="SUPFAM" id="SSF48371">
    <property type="entry name" value="ARM repeat"/>
    <property type="match status" value="1"/>
</dbReference>
<dbReference type="Pfam" id="PF13637">
    <property type="entry name" value="Ank_4"/>
    <property type="match status" value="1"/>
</dbReference>
<evidence type="ECO:0000256" key="6">
    <source>
        <dbReference type="PROSITE-ProRule" id="PRU00023"/>
    </source>
</evidence>
<sequence>MAVKPPQPIISPALGPTPTQGIFDLAGVELATYEVEYCLHGSVEVANPDRATIEATISDSLVNYRKALLWAAARGQYPIIDLVLRIPGSAIDARDGTGRTPLSLAAGEGHDAIVGLLLDDGSATVDAPDSNGATPLSWAAARGHRRIVQLLLRTGKANVNHRDKDGSTPLCLAAREGQVDAAALLLEEPGVDIDLPDIIAATPLSWAAARGRYNAVMLFLKNGKAATDSQDEYGQTPLSLAANNGHIDVVRLLLNEGNANASLCDVDGATPLIRAVSMGHYEIVQVLVRSGSSDLDYQDIKKRTPLSWAASYGNVDIVKFLLECENTKVDQPDVDGGTPLIWAASLGHHDAAELLLGQGKANAGHRDNKGRTAISWAAVEGYDSIVGLLMAAVGAAVDVRDIDGRTPLYWAVVRNHPEVVRRLLKAKDLDGYFSGAAVLGFSLSEAVRICRQEIFLGPPSGSLGGREYSFVSNECEGHTDERYRITEAANSTLTTAAWSGDVHFVQHRLESQAPDEPRYPKHLVALLLAAPLINTKLDSVSKASKDALDRQAAIAIFVSGKPYSLYEEPETLKLFQMLNTAYKPPDGNRIASFLEPVYLDYRQRVKALLDDAPHLNIIFDASDDISSNRIINVAVEIPNSVAFYWTTFDTKDHDHSALATLSLIRPALVDIFGHDFSRLNALCTDTCSTMRKLHREMKALPEFSHCLYVLCDSHGLQLLVKDIVESKRWMPTLGKVTYLIGFFKKAKLQLSRLRIHQQECYGRRKAFITAAITRWGTQLAAVRSLFDNKDALRAFARDPATLNGLKQPIVKEEEHETQSSLSQAISYINDIEFWADVEMLFKVLEPIGRAQVSSERDRAGLGEVIPRWLSIQAAWDALEEAGQDPLINYQELKVLRKQRFDVQTDDIHYMAFALDPATTEPKHKFLTTDIVRRAHNFLEESTNAEDYGNIFREFCQFRAREGSLFGPGSRIHRAECDDAPHHQHVLDTERLLQVDEGKWFDPEACEKSYGPVPEGEEPSEVVPARELRKGELDTTSHVDTAGFDRLREHTPSSALSTSQTVTQLPKPTGTRLPPSSGKGTIFSIELPHLNLEREGYLEISDASDAPQNLTTGIQTPSDFPDGLGVFVPGPDQQQVADAALDNLEQLLRSVFAAAGQALRQESGFERNVTLTPNQEVIMTATTQQEVHDMVHQVIGLCCLQRVPIECLLQTIRLSEASMKHVEGLEVRPDMGWDQTAVVSWMQRISAIETALRGAQTCARILSGGRDDRQLYSESVINRCVDILNTVTEDVAIPLVELRNSAASADLFKMVRRYKDAIASVFAGCRGLITVLTELVTKIELPESVTNMLEFAASKLIFVDSVCSERDSVVDIQLVDGIRFAAIDMLCQIFINKPDQRQGMTDDILHSLKKLPVGKQCSRQYKLSGGGSIQPFSALIMRLVQAGSRPVLTDEGSRAAFVRSMAGDEDVEYDESRTAEKGQAAVTALADEEGAQQHASPIQDLEATTVPLAACATRTASYIIHFMVNRAVGTTKTRDAPYRSLLDVFVEDLTSCLGSPDWPSAELLLRLLMFMMVQLTEAPNTAAPTSNMALELLGTMSAAISRLRSQVKQTAGAFEGSDELSQCLSGLATHVLEQTCQMEHIGAWSDPLRATLGYLEGQCSEDPHLYSAVSFIITDWASGIRSAYDFAREADSGLHHELGRLAYRLRLMIDDKKQPGSEDAFKAVTASQARFAFSTLLLLRSPLCKSFNRVFHVLLGSIASDQATVRSKSLKSVDQVLESDPSILDGDSTVVQLILDCSSDSSMQVRDSALVLLGKCIGMRPALESCLIPKIVDRLQDAGVAVRKRAMKLACDVYLSNRNMGLRSAIANGLLRRIQDPDEGVRDLARQVIEQIWFAPFYGHGATPAVDAALLEHVALIIQTVKTGTVAAVLDRVLRSIAKPSNRSLKGPFTVCSRLVDIMFGLLGKQRCDNTSIPSCRDILQVLTIFAQADPKLFSLEQIRLLKPHLADFTGQDELAAFRAATIICKRVLPQLPTAQSDFLAEVRLHLLRGMGKIPSRGALDDLIECTRTVCELLNDSRPLASLVASSLLRIQELGEAPLDKKRIDHLCAYAIIVGSIARHCDLDKQLHTFRATLPRWQSHSVPRLIVDTLLPFALPSQSSKARQAAIEAIGLVCQSWPRNYVLPEVHMAFQQVFQDRNSVLETMILRSFKEFLITEERRSGPGVTAAAAKGDEEQLTVMGGTGFDDVSSVITQSFLNEITRIALGSQSEHAFLALEVLGSIRRQGLTHPKDIGVTLITLETSTNRKIAQFAFMEHRSLHERHETVLEREYVKAVQSAYNYQRDVIKDSHGATVNPFQSKLHLLMEVLKISKLKNRQRFLEKLCSQTDFELSTLDATMGLPPHVEFVRFILENVAFFEYQTIGEVQTVVDTLEKIVTDTGTAVAQAIESEIFNVRLDANEVRQDSIAAEPVAAMSADDCAVAEPRAVAGLAGFALPVEPRRLCQLTTASMALLSLWEACIYLRKLYNVSTDRRGTNAKVLAKELSKQPLMTQGVHEDKFWDAVASHMRGLQSGETMMKTCRLLVELMNMGRDLEGSHGDKGPDALSWEPNENRPERGRKRKAGATPRKRKERAQTSSRPRKRKRKHIAESSEDESDGDWM</sequence>
<feature type="region of interest" description="Disordered" evidence="8">
    <location>
        <begin position="1049"/>
        <end position="1078"/>
    </location>
</feature>
<dbReference type="Proteomes" id="UP001163105">
    <property type="component" value="Unassembled WGS sequence"/>
</dbReference>
<feature type="repeat" description="ANK" evidence="6">
    <location>
        <begin position="301"/>
        <end position="323"/>
    </location>
</feature>
<dbReference type="InterPro" id="IPR012337">
    <property type="entry name" value="RNaseH-like_sf"/>
</dbReference>
<dbReference type="InterPro" id="IPR016024">
    <property type="entry name" value="ARM-type_fold"/>
</dbReference>
<dbReference type="InterPro" id="IPR002110">
    <property type="entry name" value="Ankyrin_rpt"/>
</dbReference>
<feature type="compositionally biased region" description="Acidic residues" evidence="8">
    <location>
        <begin position="2648"/>
        <end position="2658"/>
    </location>
</feature>
<reference evidence="10" key="1">
    <citation type="submission" date="2023-01" db="EMBL/GenBank/DDBJ databases">
        <title>The growth and conidiation of Purpureocillium lavendulum are regulated by nitrogen source and histone H3K14 acetylation.</title>
        <authorList>
            <person name="Tang P."/>
            <person name="Han J."/>
            <person name="Zhang C."/>
            <person name="Tang P."/>
            <person name="Qi F."/>
            <person name="Zhang K."/>
            <person name="Liang L."/>
        </authorList>
    </citation>
    <scope>NUCLEOTIDE SEQUENCE</scope>
    <source>
        <strain evidence="10">YMF1.00683</strain>
    </source>
</reference>
<dbReference type="Pfam" id="PF12765">
    <property type="entry name" value="Cohesin_HEAT"/>
    <property type="match status" value="1"/>
</dbReference>
<evidence type="ECO:0000256" key="4">
    <source>
        <dbReference type="ARBA" id="ARBA00023242"/>
    </source>
</evidence>
<evidence type="ECO:0000313" key="10">
    <source>
        <dbReference type="EMBL" id="KAJ6436756.1"/>
    </source>
</evidence>
<dbReference type="Pfam" id="PF12830">
    <property type="entry name" value="Nipped-B_C"/>
    <property type="match status" value="1"/>
</dbReference>
<dbReference type="GO" id="GO:0003682">
    <property type="term" value="F:chromatin binding"/>
    <property type="evidence" value="ECO:0007669"/>
    <property type="project" value="TreeGrafter"/>
</dbReference>
<feature type="compositionally biased region" description="Basic residues" evidence="8">
    <location>
        <begin position="2614"/>
        <end position="2629"/>
    </location>
</feature>